<feature type="compositionally biased region" description="Acidic residues" evidence="1">
    <location>
        <begin position="344"/>
        <end position="366"/>
    </location>
</feature>
<name>A0AAN8I433_9EURO</name>
<evidence type="ECO:0000313" key="3">
    <source>
        <dbReference type="Proteomes" id="UP001316803"/>
    </source>
</evidence>
<gene>
    <name evidence="2" type="ORF">OHC33_009678</name>
</gene>
<organism evidence="2 3">
    <name type="scientific">Knufia fluminis</name>
    <dbReference type="NCBI Taxonomy" id="191047"/>
    <lineage>
        <taxon>Eukaryota</taxon>
        <taxon>Fungi</taxon>
        <taxon>Dikarya</taxon>
        <taxon>Ascomycota</taxon>
        <taxon>Pezizomycotina</taxon>
        <taxon>Eurotiomycetes</taxon>
        <taxon>Chaetothyriomycetidae</taxon>
        <taxon>Chaetothyriales</taxon>
        <taxon>Trichomeriaceae</taxon>
        <taxon>Knufia</taxon>
    </lineage>
</organism>
<comment type="caution">
    <text evidence="2">The sequence shown here is derived from an EMBL/GenBank/DDBJ whole genome shotgun (WGS) entry which is preliminary data.</text>
</comment>
<feature type="region of interest" description="Disordered" evidence="1">
    <location>
        <begin position="339"/>
        <end position="366"/>
    </location>
</feature>
<sequence>MTLPSQASQNLINASASSSQSDHNFSTSQTADHDLTSLFGDINSASITVSLPPADTKTVVETRHFYDDSAATTLNLVHRINIDGSSRTQSDQPCSTCKHADDISTQIPLTFSLTLRKAVSSVADVPPEYCLHFAASDDPLHSDDHFQLSGDSTTSQLATVTAGTEEILRLVLARVVQRMTEDQATPSVHASGLAQSGHEAAGHQICDSHSREDSIYLMHDSFTNHVDRSGPRELVSTTESQETDHESDLTEVDLPLSYFERLPISDAPTPLINAEFAAHPQLVHVRNNLAAQGLTAPLQYRVHELRGEVVLVNAKERRRRWEENMALYRVESSPLCWLTSAGESESESDSGSDVEAETDSSSDTEV</sequence>
<evidence type="ECO:0000313" key="2">
    <source>
        <dbReference type="EMBL" id="KAK5949325.1"/>
    </source>
</evidence>
<reference evidence="2 3" key="1">
    <citation type="submission" date="2022-12" db="EMBL/GenBank/DDBJ databases">
        <title>Genomic features and morphological characterization of a novel Knufia sp. strain isolated from spacecraft assembly facility.</title>
        <authorList>
            <person name="Teixeira M."/>
            <person name="Chander A.M."/>
            <person name="Stajich J.E."/>
            <person name="Venkateswaran K."/>
        </authorList>
    </citation>
    <scope>NUCLEOTIDE SEQUENCE [LARGE SCALE GENOMIC DNA]</scope>
    <source>
        <strain evidence="2 3">FJI-L2-BK-P2</strain>
    </source>
</reference>
<dbReference type="EMBL" id="JAKLMC020000037">
    <property type="protein sequence ID" value="KAK5949325.1"/>
    <property type="molecule type" value="Genomic_DNA"/>
</dbReference>
<protein>
    <submittedName>
        <fullName evidence="2">Uncharacterized protein</fullName>
    </submittedName>
</protein>
<dbReference type="AlphaFoldDB" id="A0AAN8I433"/>
<dbReference type="Proteomes" id="UP001316803">
    <property type="component" value="Unassembled WGS sequence"/>
</dbReference>
<proteinExistence type="predicted"/>
<feature type="region of interest" description="Disordered" evidence="1">
    <location>
        <begin position="227"/>
        <end position="249"/>
    </location>
</feature>
<keyword evidence="3" id="KW-1185">Reference proteome</keyword>
<evidence type="ECO:0000256" key="1">
    <source>
        <dbReference type="SAM" id="MobiDB-lite"/>
    </source>
</evidence>
<feature type="region of interest" description="Disordered" evidence="1">
    <location>
        <begin position="1"/>
        <end position="29"/>
    </location>
</feature>
<accession>A0AAN8I433</accession>